<keyword evidence="3" id="KW-0067">ATP-binding</keyword>
<dbReference type="Proteomes" id="UP000623129">
    <property type="component" value="Unassembled WGS sequence"/>
</dbReference>
<name>A0A833QTR1_9POAL</name>
<dbReference type="NCBIfam" id="NF040713">
    <property type="entry name" value="ZapE"/>
    <property type="match status" value="1"/>
</dbReference>
<reference evidence="5" key="1">
    <citation type="submission" date="2020-01" db="EMBL/GenBank/DDBJ databases">
        <title>Genome sequence of Kobresia littledalei, the first chromosome-level genome in the family Cyperaceae.</title>
        <authorList>
            <person name="Qu G."/>
        </authorList>
    </citation>
    <scope>NUCLEOTIDE SEQUENCE</scope>
    <source>
        <strain evidence="5">C.B.Clarke</strain>
        <tissue evidence="5">Leaf</tissue>
    </source>
</reference>
<dbReference type="PANTHER" id="PTHR12169:SF6">
    <property type="entry name" value="AFG1-LIKE ATPASE"/>
    <property type="match status" value="1"/>
</dbReference>
<gene>
    <name evidence="5" type="ORF">FCM35_KLT01566</name>
</gene>
<dbReference type="Pfam" id="PF03969">
    <property type="entry name" value="AFG1_ATPase"/>
    <property type="match status" value="1"/>
</dbReference>
<protein>
    <submittedName>
        <fullName evidence="5">Lactation elevated protein 1</fullName>
    </submittedName>
</protein>
<dbReference type="InterPro" id="IPR005654">
    <property type="entry name" value="ATPase_AFG1-like"/>
</dbReference>
<dbReference type="GO" id="GO:0005524">
    <property type="term" value="F:ATP binding"/>
    <property type="evidence" value="ECO:0007669"/>
    <property type="project" value="UniProtKB-KW"/>
</dbReference>
<dbReference type="PANTHER" id="PTHR12169">
    <property type="entry name" value="ATPASE N2B"/>
    <property type="match status" value="1"/>
</dbReference>
<proteinExistence type="inferred from homology"/>
<evidence type="ECO:0000313" key="5">
    <source>
        <dbReference type="EMBL" id="KAF3333875.1"/>
    </source>
</evidence>
<accession>A0A833QTR1</accession>
<dbReference type="AlphaFoldDB" id="A0A833QTR1"/>
<evidence type="ECO:0000256" key="2">
    <source>
        <dbReference type="ARBA" id="ARBA00022741"/>
    </source>
</evidence>
<dbReference type="SUPFAM" id="SSF52540">
    <property type="entry name" value="P-loop containing nucleoside triphosphate hydrolases"/>
    <property type="match status" value="1"/>
</dbReference>
<sequence>MRIKGALSSSSFLFRRFCHGSPPSLSSPGPGPLELYKRLVRQGKLQNDIHQERVATELDDLLGRLRKYEIDMEDYHAKMARWEEGRESERRRLLLEEAEIKQKGGLWIKGKDRNENGFLGKWMSRRRGAVEPGVGKWVSYLNREKKLDGLVGQRPFLPIAPKGIYLYGNVGSGKTMLMDMFYGATKGIVQHRRRFHFHEAMLEIHEHMHGIWKKERETEEEASSENWGGGFRWISSLPLDAKVKEWLIGEEKYKQEVQRKHILSAVADKFLIDRLSNTCGASLLCFDEIQTVDVFAIVALSGILSRLLSTGTVLVATSNRAPEELNQDGMQREIFLDFLAKLDDNCKTVHVGSDTDYRRLIPNNKADQVHYFWPPNSTNRANFELAWHEVCSEAGGCVISTVLPVMFGRSLEVAESCNGVAKFDFEYLCGRPVGAADYIAVARNYHTVFISQVPVMSMKIRDKARRFITLIDELYNYHCRVFCLASSSIDELFQGTEEGTLFDMESFQFETDIEGGRLRRDVTAAGTLGTGPTSTGLEFIMSGQEELFAFRRAISRLIEMQTPLYLQGVQIMHPLFRQQSSQQLPAHTSSLSHSPPAL</sequence>
<comment type="caution">
    <text evidence="5">The sequence shown here is derived from an EMBL/GenBank/DDBJ whole genome shotgun (WGS) entry which is preliminary data.</text>
</comment>
<dbReference type="InterPro" id="IPR027417">
    <property type="entry name" value="P-loop_NTPase"/>
</dbReference>
<organism evidence="5 6">
    <name type="scientific">Carex littledalei</name>
    <dbReference type="NCBI Taxonomy" id="544730"/>
    <lineage>
        <taxon>Eukaryota</taxon>
        <taxon>Viridiplantae</taxon>
        <taxon>Streptophyta</taxon>
        <taxon>Embryophyta</taxon>
        <taxon>Tracheophyta</taxon>
        <taxon>Spermatophyta</taxon>
        <taxon>Magnoliopsida</taxon>
        <taxon>Liliopsida</taxon>
        <taxon>Poales</taxon>
        <taxon>Cyperaceae</taxon>
        <taxon>Cyperoideae</taxon>
        <taxon>Cariceae</taxon>
        <taxon>Carex</taxon>
        <taxon>Carex subgen. Euthyceras</taxon>
    </lineage>
</organism>
<dbReference type="FunFam" id="3.40.50.300:FF:001040">
    <property type="entry name" value="AFG1-like ATPase isoform C"/>
    <property type="match status" value="1"/>
</dbReference>
<evidence type="ECO:0000256" key="4">
    <source>
        <dbReference type="SAM" id="Coils"/>
    </source>
</evidence>
<dbReference type="EMBL" id="SWLB01000010">
    <property type="protein sequence ID" value="KAF3333875.1"/>
    <property type="molecule type" value="Genomic_DNA"/>
</dbReference>
<keyword evidence="2" id="KW-0547">Nucleotide-binding</keyword>
<keyword evidence="6" id="KW-1185">Reference proteome</keyword>
<comment type="similarity">
    <text evidence="1">Belongs to the AFG1 ATPase family.</text>
</comment>
<feature type="coiled-coil region" evidence="4">
    <location>
        <begin position="58"/>
        <end position="85"/>
    </location>
</feature>
<dbReference type="GO" id="GO:0005739">
    <property type="term" value="C:mitochondrion"/>
    <property type="evidence" value="ECO:0007669"/>
    <property type="project" value="TreeGrafter"/>
</dbReference>
<dbReference type="Gene3D" id="3.40.50.300">
    <property type="entry name" value="P-loop containing nucleotide triphosphate hydrolases"/>
    <property type="match status" value="1"/>
</dbReference>
<keyword evidence="4" id="KW-0175">Coiled coil</keyword>
<dbReference type="OrthoDB" id="548867at2759"/>
<dbReference type="GO" id="GO:0016887">
    <property type="term" value="F:ATP hydrolysis activity"/>
    <property type="evidence" value="ECO:0007669"/>
    <property type="project" value="InterPro"/>
</dbReference>
<evidence type="ECO:0000256" key="1">
    <source>
        <dbReference type="ARBA" id="ARBA00010322"/>
    </source>
</evidence>
<evidence type="ECO:0000313" key="6">
    <source>
        <dbReference type="Proteomes" id="UP000623129"/>
    </source>
</evidence>
<evidence type="ECO:0000256" key="3">
    <source>
        <dbReference type="ARBA" id="ARBA00022840"/>
    </source>
</evidence>